<dbReference type="PANTHER" id="PTHR46481">
    <property type="entry name" value="ZINC FINGER BED DOMAIN-CONTAINING PROTEIN 4"/>
    <property type="match status" value="1"/>
</dbReference>
<accession>A0A162Q320</accession>
<dbReference type="InterPro" id="IPR012337">
    <property type="entry name" value="RNaseH-like_sf"/>
</dbReference>
<evidence type="ECO:0000313" key="8">
    <source>
        <dbReference type="EMBL" id="KZL87959.1"/>
    </source>
</evidence>
<evidence type="ECO:0000256" key="2">
    <source>
        <dbReference type="ARBA" id="ARBA00022723"/>
    </source>
</evidence>
<dbReference type="PANTHER" id="PTHR46481:SF10">
    <property type="entry name" value="ZINC FINGER BED DOMAIN-CONTAINING PROTEIN 39"/>
    <property type="match status" value="1"/>
</dbReference>
<dbReference type="InterPro" id="IPR008906">
    <property type="entry name" value="HATC_C_dom"/>
</dbReference>
<feature type="non-terminal residue" evidence="8">
    <location>
        <position position="536"/>
    </location>
</feature>
<keyword evidence="5" id="KW-0539">Nucleus</keyword>
<dbReference type="InterPro" id="IPR052035">
    <property type="entry name" value="ZnF_BED_domain_contain"/>
</dbReference>
<sequence length="536" mass="61795">PNYPGKEVEGGRYCTRYNNKGRPKFFRAVTTSSATEHLRRAHSIYREDPTQEDSKEEILQASSSSPTPTPSKRPRLNYSGVPKVKVTSIQDFCVATIITNDLPFYYFKDTYLRQVLQHHSSKTSPNIYAFIGITGHFLSANSIYQSRLLRFPQQLGQHTGINQADTLLTITRLYSIKEKVGVSVSDNATNNDTYLNTLLPQLDPYITNTDIKAHRLRCYSHILNLTYRAFLFSRDSSTLKAECDFYRAIGKLQNIVYFIRASPQRTEAFKKASQEINSNQDYQMFTSTQSETRLLLNNDTRWNSTYLIVKRAITKKVELQAFILANQDMINLAAEEASQTSQSRQGRPRRQPTTNRTFNKNILSQHVRADWQQSPRIISRFNTLDEQYQSHLRSSIKLPWQKLFRYYDRLSDSPLNAASIILHPSLDRGTPAGLGGKGPNRRRQQPIQAKELELYLRQPPERTSDPTRWWINHREIYPQLNQLALNILAIPAMSSDCKRAFSSAKLTLTSQRLRIKPNTVKILQLLKNWLKRGTIQ</sequence>
<dbReference type="AlphaFoldDB" id="A0A162Q320"/>
<dbReference type="Proteomes" id="UP000076584">
    <property type="component" value="Unassembled WGS sequence"/>
</dbReference>
<keyword evidence="9" id="KW-1185">Reference proteome</keyword>
<dbReference type="EMBL" id="LFIW01000148">
    <property type="protein sequence ID" value="KZL87959.1"/>
    <property type="molecule type" value="Genomic_DNA"/>
</dbReference>
<feature type="compositionally biased region" description="Low complexity" evidence="6">
    <location>
        <begin position="338"/>
        <end position="357"/>
    </location>
</feature>
<name>A0A162Q320_COLIC</name>
<feature type="compositionally biased region" description="Basic and acidic residues" evidence="6">
    <location>
        <begin position="44"/>
        <end position="58"/>
    </location>
</feature>
<evidence type="ECO:0000256" key="5">
    <source>
        <dbReference type="ARBA" id="ARBA00023242"/>
    </source>
</evidence>
<proteinExistence type="predicted"/>
<feature type="non-terminal residue" evidence="8">
    <location>
        <position position="1"/>
    </location>
</feature>
<comment type="caution">
    <text evidence="8">The sequence shown here is derived from an EMBL/GenBank/DDBJ whole genome shotgun (WGS) entry which is preliminary data.</text>
</comment>
<evidence type="ECO:0000256" key="4">
    <source>
        <dbReference type="ARBA" id="ARBA00022833"/>
    </source>
</evidence>
<feature type="region of interest" description="Disordered" evidence="6">
    <location>
        <begin position="37"/>
        <end position="78"/>
    </location>
</feature>
<gene>
    <name evidence="8" type="ORF">CI238_12563</name>
</gene>
<evidence type="ECO:0000256" key="6">
    <source>
        <dbReference type="SAM" id="MobiDB-lite"/>
    </source>
</evidence>
<protein>
    <submittedName>
        <fullName evidence="8">Transposase-like protein</fullName>
    </submittedName>
</protein>
<dbReference type="GO" id="GO:0005634">
    <property type="term" value="C:nucleus"/>
    <property type="evidence" value="ECO:0007669"/>
    <property type="project" value="UniProtKB-SubCell"/>
</dbReference>
<dbReference type="GO" id="GO:0008270">
    <property type="term" value="F:zinc ion binding"/>
    <property type="evidence" value="ECO:0007669"/>
    <property type="project" value="UniProtKB-KW"/>
</dbReference>
<organism evidence="8 9">
    <name type="scientific">Colletotrichum incanum</name>
    <name type="common">Soybean anthracnose fungus</name>
    <dbReference type="NCBI Taxonomy" id="1573173"/>
    <lineage>
        <taxon>Eukaryota</taxon>
        <taxon>Fungi</taxon>
        <taxon>Dikarya</taxon>
        <taxon>Ascomycota</taxon>
        <taxon>Pezizomycotina</taxon>
        <taxon>Sordariomycetes</taxon>
        <taxon>Hypocreomycetidae</taxon>
        <taxon>Glomerellales</taxon>
        <taxon>Glomerellaceae</taxon>
        <taxon>Colletotrichum</taxon>
        <taxon>Colletotrichum spaethianum species complex</taxon>
    </lineage>
</organism>
<evidence type="ECO:0000259" key="7">
    <source>
        <dbReference type="Pfam" id="PF05699"/>
    </source>
</evidence>
<feature type="domain" description="HAT C-terminal dimerisation" evidence="7">
    <location>
        <begin position="451"/>
        <end position="530"/>
    </location>
</feature>
<evidence type="ECO:0000313" key="9">
    <source>
        <dbReference type="Proteomes" id="UP000076584"/>
    </source>
</evidence>
<reference evidence="8 9" key="1">
    <citation type="submission" date="2015-06" db="EMBL/GenBank/DDBJ databases">
        <title>Survival trade-offs in plant roots during colonization by closely related pathogenic and mutualistic fungi.</title>
        <authorList>
            <person name="Hacquard S."/>
            <person name="Kracher B."/>
            <person name="Hiruma K."/>
            <person name="Weinman A."/>
            <person name="Muench P."/>
            <person name="Garrido Oter R."/>
            <person name="Ver Loren van Themaat E."/>
            <person name="Dallerey J.-F."/>
            <person name="Damm U."/>
            <person name="Henrissat B."/>
            <person name="Lespinet O."/>
            <person name="Thon M."/>
            <person name="Kemen E."/>
            <person name="McHardy A.C."/>
            <person name="Schulze-Lefert P."/>
            <person name="O'Connell R.J."/>
        </authorList>
    </citation>
    <scope>NUCLEOTIDE SEQUENCE [LARGE SCALE GENOMIC DNA]</scope>
    <source>
        <strain evidence="8 9">MAFF 238704</strain>
    </source>
</reference>
<evidence type="ECO:0000256" key="1">
    <source>
        <dbReference type="ARBA" id="ARBA00004123"/>
    </source>
</evidence>
<dbReference type="Pfam" id="PF05699">
    <property type="entry name" value="Dimer_Tnp_hAT"/>
    <property type="match status" value="1"/>
</dbReference>
<feature type="region of interest" description="Disordered" evidence="6">
    <location>
        <begin position="335"/>
        <end position="357"/>
    </location>
</feature>
<keyword evidence="2" id="KW-0479">Metal-binding</keyword>
<comment type="subcellular location">
    <subcellularLocation>
        <location evidence="1">Nucleus</location>
    </subcellularLocation>
</comment>
<dbReference type="SUPFAM" id="SSF53098">
    <property type="entry name" value="Ribonuclease H-like"/>
    <property type="match status" value="1"/>
</dbReference>
<evidence type="ECO:0000256" key="3">
    <source>
        <dbReference type="ARBA" id="ARBA00022771"/>
    </source>
</evidence>
<keyword evidence="4" id="KW-0862">Zinc</keyword>
<keyword evidence="3" id="KW-0863">Zinc-finger</keyword>
<dbReference type="GO" id="GO:0046983">
    <property type="term" value="F:protein dimerization activity"/>
    <property type="evidence" value="ECO:0007669"/>
    <property type="project" value="InterPro"/>
</dbReference>